<comment type="caution">
    <text evidence="2">The sequence shown here is derived from an EMBL/GenBank/DDBJ whole genome shotgun (WGS) entry which is preliminary data.</text>
</comment>
<evidence type="ECO:0000256" key="1">
    <source>
        <dbReference type="SAM" id="MobiDB-lite"/>
    </source>
</evidence>
<dbReference type="Gene3D" id="3.30.470.20">
    <property type="entry name" value="ATP-grasp fold, B domain"/>
    <property type="match status" value="1"/>
</dbReference>
<reference evidence="2 3" key="1">
    <citation type="submission" date="2024-03" db="EMBL/GenBank/DDBJ databases">
        <title>Aureococcus anophagefferens CCMP1851 and Kratosvirus quantuckense: Draft genome of a second virus-susceptible host strain in the model system.</title>
        <authorList>
            <person name="Chase E."/>
            <person name="Truchon A.R."/>
            <person name="Schepens W."/>
            <person name="Wilhelm S.W."/>
        </authorList>
    </citation>
    <scope>NUCLEOTIDE SEQUENCE [LARGE SCALE GENOMIC DNA]</scope>
    <source>
        <strain evidence="2 3">CCMP1851</strain>
    </source>
</reference>
<gene>
    <name evidence="2" type="ORF">SO694_00088144</name>
</gene>
<name>A0ABR1G3P7_AURAN</name>
<feature type="region of interest" description="Disordered" evidence="1">
    <location>
        <begin position="141"/>
        <end position="181"/>
    </location>
</feature>
<keyword evidence="3" id="KW-1185">Reference proteome</keyword>
<protein>
    <recommendedName>
        <fullName evidence="4">ATP-grasp domain-containing protein</fullName>
    </recommendedName>
</protein>
<proteinExistence type="predicted"/>
<dbReference type="EMBL" id="JBBJCI010000128">
    <property type="protein sequence ID" value="KAK7247750.1"/>
    <property type="molecule type" value="Genomic_DNA"/>
</dbReference>
<evidence type="ECO:0000313" key="3">
    <source>
        <dbReference type="Proteomes" id="UP001363151"/>
    </source>
</evidence>
<accession>A0ABR1G3P7</accession>
<evidence type="ECO:0008006" key="4">
    <source>
        <dbReference type="Google" id="ProtNLM"/>
    </source>
</evidence>
<dbReference type="SUPFAM" id="SSF56059">
    <property type="entry name" value="Glutathione synthetase ATP-binding domain-like"/>
    <property type="match status" value="1"/>
</dbReference>
<organism evidence="2 3">
    <name type="scientific">Aureococcus anophagefferens</name>
    <name type="common">Harmful bloom alga</name>
    <dbReference type="NCBI Taxonomy" id="44056"/>
    <lineage>
        <taxon>Eukaryota</taxon>
        <taxon>Sar</taxon>
        <taxon>Stramenopiles</taxon>
        <taxon>Ochrophyta</taxon>
        <taxon>Pelagophyceae</taxon>
        <taxon>Pelagomonadales</taxon>
        <taxon>Pelagomonadaceae</taxon>
        <taxon>Aureococcus</taxon>
    </lineage>
</organism>
<evidence type="ECO:0000313" key="2">
    <source>
        <dbReference type="EMBL" id="KAK7247750.1"/>
    </source>
</evidence>
<dbReference type="Proteomes" id="UP001363151">
    <property type="component" value="Unassembled WGS sequence"/>
</dbReference>
<sequence>MVLFPSPRQYVVKKKGAVLRQAVLIASEEICILEGGTTVLCDRSESLVEDDSEKSAAAVAGVVRPLGAAWWILAEACTVVDAPSARGRPLGFVERGAAVLGDHPRTGPTGARGGSLAAQERAHWFFQSGAGEAWLQIAAASPRFPGRPRPSRTGCGPRRPGRRRRSTPSGAPRTDRRLSAGDVLPFELTPARTCAARFAFTPSAIGEWGWPMGEAIAGDNLGHVNHVRCDETEAATQFGSELWDNDAKARHWLDPPEVGCWLVPTVGGAAIAIAGSARASRARAGECHGRRARYPCVVKLPTGEYGKTVRLAKTPRDVPAIFDEFRIDEDHIGDKFLCQEHLPGCVEYSTSLLAKDAEILDVVRTAYTYNHDLYCWPHRVWERKELRECDSAVPDAHLAVMSKMLAGFSGICNFNYKERRDGSLCIFEVNVRLGADLACDVDRERFRLVLERADGALPLARASRRPE</sequence>